<evidence type="ECO:0000256" key="2">
    <source>
        <dbReference type="ARBA" id="ARBA00008370"/>
    </source>
</evidence>
<evidence type="ECO:0000256" key="7">
    <source>
        <dbReference type="ARBA" id="ARBA00023136"/>
    </source>
</evidence>
<keyword evidence="6" id="KW-0496">Mitochondrion</keyword>
<reference evidence="10 11" key="1">
    <citation type="submission" date="2022-07" db="EMBL/GenBank/DDBJ databases">
        <title>Genome-wide signatures of adaptation to extreme environments.</title>
        <authorList>
            <person name="Cho C.H."/>
            <person name="Yoon H.S."/>
        </authorList>
    </citation>
    <scope>NUCLEOTIDE SEQUENCE [LARGE SCALE GENOMIC DNA]</scope>
    <source>
        <strain evidence="10 11">DBV 063 E5</strain>
    </source>
</reference>
<evidence type="ECO:0000256" key="3">
    <source>
        <dbReference type="ARBA" id="ARBA00022692"/>
    </source>
</evidence>
<dbReference type="GO" id="GO:0005743">
    <property type="term" value="C:mitochondrial inner membrane"/>
    <property type="evidence" value="ECO:0007669"/>
    <property type="project" value="UniProtKB-SubCell"/>
</dbReference>
<dbReference type="InterPro" id="IPR020164">
    <property type="entry name" value="Cyt_c_Oxase_assmbl_COX16"/>
</dbReference>
<dbReference type="AlphaFoldDB" id="A0AAV9ITZ9"/>
<feature type="region of interest" description="Disordered" evidence="8">
    <location>
        <begin position="62"/>
        <end position="85"/>
    </location>
</feature>
<dbReference type="Proteomes" id="UP001301350">
    <property type="component" value="Unassembled WGS sequence"/>
</dbReference>
<comment type="similarity">
    <text evidence="2">Belongs to the COX16 family.</text>
</comment>
<evidence type="ECO:0000256" key="5">
    <source>
        <dbReference type="ARBA" id="ARBA00022989"/>
    </source>
</evidence>
<dbReference type="Pfam" id="PF14138">
    <property type="entry name" value="COX16"/>
    <property type="match status" value="1"/>
</dbReference>
<feature type="transmembrane region" description="Helical" evidence="9">
    <location>
        <begin position="20"/>
        <end position="42"/>
    </location>
</feature>
<accession>A0AAV9ITZ9</accession>
<evidence type="ECO:0000256" key="6">
    <source>
        <dbReference type="ARBA" id="ARBA00023128"/>
    </source>
</evidence>
<keyword evidence="4" id="KW-0999">Mitochondrion inner membrane</keyword>
<keyword evidence="7 9" id="KW-0472">Membrane</keyword>
<evidence type="ECO:0000256" key="1">
    <source>
        <dbReference type="ARBA" id="ARBA00004434"/>
    </source>
</evidence>
<keyword evidence="5 9" id="KW-1133">Transmembrane helix</keyword>
<evidence type="ECO:0000256" key="9">
    <source>
        <dbReference type="SAM" id="Phobius"/>
    </source>
</evidence>
<sequence length="85" mass="9577">MPERDAPWARWSTAARQQPFWRFGLPFLLFMVGGLYGLTFLLEGRYELDRQMKHTAREQAAAAASTPVPVSEPYENIPVPGKPGT</sequence>
<proteinExistence type="inferred from homology"/>
<evidence type="ECO:0000256" key="4">
    <source>
        <dbReference type="ARBA" id="ARBA00022792"/>
    </source>
</evidence>
<gene>
    <name evidence="10" type="ORF">CDCA_CDCA05G1578</name>
</gene>
<protein>
    <recommendedName>
        <fullName evidence="12">Nitrogen fixation protein FixH</fullName>
    </recommendedName>
</protein>
<keyword evidence="11" id="KW-1185">Reference proteome</keyword>
<name>A0AAV9ITZ9_CYACA</name>
<organism evidence="10 11">
    <name type="scientific">Cyanidium caldarium</name>
    <name type="common">Red alga</name>
    <dbReference type="NCBI Taxonomy" id="2771"/>
    <lineage>
        <taxon>Eukaryota</taxon>
        <taxon>Rhodophyta</taxon>
        <taxon>Bangiophyceae</taxon>
        <taxon>Cyanidiales</taxon>
        <taxon>Cyanidiaceae</taxon>
        <taxon>Cyanidium</taxon>
    </lineage>
</organism>
<evidence type="ECO:0008006" key="12">
    <source>
        <dbReference type="Google" id="ProtNLM"/>
    </source>
</evidence>
<keyword evidence="3 9" id="KW-0812">Transmembrane</keyword>
<evidence type="ECO:0000313" key="10">
    <source>
        <dbReference type="EMBL" id="KAK4535553.1"/>
    </source>
</evidence>
<comment type="subcellular location">
    <subcellularLocation>
        <location evidence="1">Mitochondrion inner membrane</location>
        <topology evidence="1">Single-pass membrane protein</topology>
    </subcellularLocation>
</comment>
<evidence type="ECO:0000256" key="8">
    <source>
        <dbReference type="SAM" id="MobiDB-lite"/>
    </source>
</evidence>
<evidence type="ECO:0000313" key="11">
    <source>
        <dbReference type="Proteomes" id="UP001301350"/>
    </source>
</evidence>
<dbReference type="EMBL" id="JANCYW010000005">
    <property type="protein sequence ID" value="KAK4535553.1"/>
    <property type="molecule type" value="Genomic_DNA"/>
</dbReference>
<comment type="caution">
    <text evidence="10">The sequence shown here is derived from an EMBL/GenBank/DDBJ whole genome shotgun (WGS) entry which is preliminary data.</text>
</comment>